<dbReference type="PRINTS" id="PR01438">
    <property type="entry name" value="UNVRSLSTRESS"/>
</dbReference>
<dbReference type="SUPFAM" id="SSF52402">
    <property type="entry name" value="Adenine nucleotide alpha hydrolases-like"/>
    <property type="match status" value="2"/>
</dbReference>
<dbReference type="Gene3D" id="3.40.50.12370">
    <property type="match status" value="1"/>
</dbReference>
<proteinExistence type="inferred from homology"/>
<protein>
    <submittedName>
        <fullName evidence="3">Nucleotide-binding universal stress protein, UspA family</fullName>
    </submittedName>
</protein>
<dbReference type="Proteomes" id="UP000199533">
    <property type="component" value="Unassembled WGS sequence"/>
</dbReference>
<organism evidence="3 4">
    <name type="scientific">Nitrosomonas aestuarii</name>
    <dbReference type="NCBI Taxonomy" id="52441"/>
    <lineage>
        <taxon>Bacteria</taxon>
        <taxon>Pseudomonadati</taxon>
        <taxon>Pseudomonadota</taxon>
        <taxon>Betaproteobacteria</taxon>
        <taxon>Nitrosomonadales</taxon>
        <taxon>Nitrosomonadaceae</taxon>
        <taxon>Nitrosomonas</taxon>
    </lineage>
</organism>
<gene>
    <name evidence="3" type="ORF">SAMN05216302_100255</name>
</gene>
<accession>A0A1I3XT41</accession>
<name>A0A1I3XT41_9PROT</name>
<reference evidence="4" key="1">
    <citation type="submission" date="2016-10" db="EMBL/GenBank/DDBJ databases">
        <authorList>
            <person name="Varghese N."/>
            <person name="Submissions S."/>
        </authorList>
    </citation>
    <scope>NUCLEOTIDE SEQUENCE [LARGE SCALE GENOMIC DNA]</scope>
    <source>
        <strain evidence="4">Nm69</strain>
    </source>
</reference>
<keyword evidence="4" id="KW-1185">Reference proteome</keyword>
<evidence type="ECO:0000313" key="3">
    <source>
        <dbReference type="EMBL" id="SFK22231.1"/>
    </source>
</evidence>
<dbReference type="RefSeq" id="WP_170841550.1">
    <property type="nucleotide sequence ID" value="NZ_FOSP01000002.1"/>
</dbReference>
<dbReference type="PANTHER" id="PTHR46268:SF15">
    <property type="entry name" value="UNIVERSAL STRESS PROTEIN HP_0031"/>
    <property type="match status" value="1"/>
</dbReference>
<evidence type="ECO:0000313" key="4">
    <source>
        <dbReference type="Proteomes" id="UP000199533"/>
    </source>
</evidence>
<evidence type="ECO:0000259" key="2">
    <source>
        <dbReference type="Pfam" id="PF00582"/>
    </source>
</evidence>
<dbReference type="PANTHER" id="PTHR46268">
    <property type="entry name" value="STRESS RESPONSE PROTEIN NHAX"/>
    <property type="match status" value="1"/>
</dbReference>
<dbReference type="Pfam" id="PF00582">
    <property type="entry name" value="Usp"/>
    <property type="match status" value="1"/>
</dbReference>
<dbReference type="AlphaFoldDB" id="A0A1I3XT41"/>
<sequence length="278" mass="30625">MKKTQISHVLVAIDAGVASRNILQAGIVLANRFNARLNAVFIEDIDLFHVAELPFVREYIYGSPAGRLVNVAGMERSVQTQTARLRKLVESIAQQNKIEITFDVLRGNIASALCDASKQTDLLVIGKNTQLRTKNQKIGNITRFILSTANCNVVVLQYGNIIERPVVVSFTGSETSQNALSLAIELAYEDHNQLIVLLPAVDAREYQKLGEAINDSVQGHSLQVSLVKLSHNTAEQILQVIRQFHGRILLLEGSDALLTNVQKQALIAQADIPVIMLR</sequence>
<dbReference type="InterPro" id="IPR006015">
    <property type="entry name" value="Universal_stress_UspA"/>
</dbReference>
<dbReference type="CDD" id="cd00293">
    <property type="entry name" value="USP-like"/>
    <property type="match status" value="1"/>
</dbReference>
<comment type="similarity">
    <text evidence="1">Belongs to the universal stress protein A family.</text>
</comment>
<feature type="domain" description="UspA" evidence="2">
    <location>
        <begin position="7"/>
        <end position="156"/>
    </location>
</feature>
<evidence type="ECO:0000256" key="1">
    <source>
        <dbReference type="ARBA" id="ARBA00008791"/>
    </source>
</evidence>
<dbReference type="STRING" id="52441.SAMN05216302_100255"/>
<dbReference type="InterPro" id="IPR006016">
    <property type="entry name" value="UspA"/>
</dbReference>
<dbReference type="EMBL" id="FOSP01000002">
    <property type="protein sequence ID" value="SFK22231.1"/>
    <property type="molecule type" value="Genomic_DNA"/>
</dbReference>